<feature type="binding site" evidence="7">
    <location>
        <position position="252"/>
    </location>
    <ligand>
        <name>glyoxylate</name>
        <dbReference type="ChEBI" id="CHEBI:36655"/>
    </ligand>
</feature>
<dbReference type="Gene3D" id="3.20.20.70">
    <property type="entry name" value="Aldolase class I"/>
    <property type="match status" value="1"/>
</dbReference>
<name>A0A3P1CNN1_9BACT</name>
<protein>
    <submittedName>
        <fullName evidence="9">Alpha-hydroxy-acid oxidizing protein</fullName>
    </submittedName>
</protein>
<dbReference type="InterPro" id="IPR000262">
    <property type="entry name" value="FMN-dep_DH"/>
</dbReference>
<dbReference type="RefSeq" id="WP_124906524.1">
    <property type="nucleotide sequence ID" value="NZ_RQJP01000002.1"/>
</dbReference>
<feature type="binding site" evidence="7">
    <location>
        <position position="228"/>
    </location>
    <ligand>
        <name>FMN</name>
        <dbReference type="ChEBI" id="CHEBI:58210"/>
    </ligand>
</feature>
<reference evidence="9 10" key="1">
    <citation type="submission" date="2018-11" db="EMBL/GenBank/DDBJ databases">
        <authorList>
            <person name="Zhou Z."/>
            <person name="Wang G."/>
        </authorList>
    </citation>
    <scope>NUCLEOTIDE SEQUENCE [LARGE SCALE GENOMIC DNA]</scope>
    <source>
        <strain evidence="9 10">KCTC42998</strain>
    </source>
</reference>
<dbReference type="InterPro" id="IPR037396">
    <property type="entry name" value="FMN_HAD"/>
</dbReference>
<keyword evidence="4" id="KW-0560">Oxidoreductase</keyword>
<dbReference type="Proteomes" id="UP000274271">
    <property type="component" value="Unassembled WGS sequence"/>
</dbReference>
<dbReference type="EMBL" id="RQJP01000002">
    <property type="protein sequence ID" value="RRB14922.1"/>
    <property type="molecule type" value="Genomic_DNA"/>
</dbReference>
<proteinExistence type="inferred from homology"/>
<dbReference type="AlphaFoldDB" id="A0A3P1CNN1"/>
<feature type="binding site" evidence="7">
    <location>
        <begin position="283"/>
        <end position="287"/>
    </location>
    <ligand>
        <name>FMN</name>
        <dbReference type="ChEBI" id="CHEBI:58210"/>
    </ligand>
</feature>
<sequence length="362" mass="39442">MEGVPPDSLKQEPVDLADFINLFDFEQMAKGKMTEMAYEYVASGAADELTVRWNRQALDAIKLNPTVLTDVSQLDTRISLFGQKLAHPILIAPTAYHKLMHPEGELATARGAGLASALYVVSSFTTTPLAEIAQVATQPLWFQVYVRDDREFTRNQIQEAEAQGCQALCITVDTPVPGVRNREQRGNFRLPAGVTIPHMGGPIVEKKPFTWNDIAWIQSFAKTPVLLKGILNPDDAEKAVQAGVSGIIVSNHSGRNLDTVPATIEALPRIAERVNRRIPVLMDGGIRRGTDVLKAIALGANAVLVGKPICFGLACGGAEGVAKVLQLLTYEFELAMILTGRATIDSIDRSVIWDSFRENKQG</sequence>
<comment type="similarity">
    <text evidence="5">Belongs to the FMN-dependent alpha-hydroxy acid dehydrogenase family.</text>
</comment>
<dbReference type="CDD" id="cd02809">
    <property type="entry name" value="alpha_hydroxyacid_oxid_FMN"/>
    <property type="match status" value="1"/>
</dbReference>
<evidence type="ECO:0000256" key="4">
    <source>
        <dbReference type="ARBA" id="ARBA00023002"/>
    </source>
</evidence>
<organism evidence="9 10">
    <name type="scientific">Larkinella knui</name>
    <dbReference type="NCBI Taxonomy" id="2025310"/>
    <lineage>
        <taxon>Bacteria</taxon>
        <taxon>Pseudomonadati</taxon>
        <taxon>Bacteroidota</taxon>
        <taxon>Cytophagia</taxon>
        <taxon>Cytophagales</taxon>
        <taxon>Spirosomataceae</taxon>
        <taxon>Larkinella</taxon>
    </lineage>
</organism>
<dbReference type="PIRSF" id="PIRSF000138">
    <property type="entry name" value="Al-hdrx_acd_dh"/>
    <property type="match status" value="1"/>
</dbReference>
<keyword evidence="2 7" id="KW-0285">Flavoprotein</keyword>
<dbReference type="PROSITE" id="PS51349">
    <property type="entry name" value="FMN_HYDROXY_ACID_DH_2"/>
    <property type="match status" value="1"/>
</dbReference>
<feature type="binding site" evidence="7">
    <location>
        <position position="180"/>
    </location>
    <ligand>
        <name>glyoxylate</name>
        <dbReference type="ChEBI" id="CHEBI:36655"/>
    </ligand>
</feature>
<evidence type="ECO:0000256" key="2">
    <source>
        <dbReference type="ARBA" id="ARBA00022630"/>
    </source>
</evidence>
<keyword evidence="10" id="KW-1185">Reference proteome</keyword>
<feature type="binding site" evidence="7">
    <location>
        <position position="145"/>
    </location>
    <ligand>
        <name>glyoxylate</name>
        <dbReference type="ChEBI" id="CHEBI:36655"/>
    </ligand>
</feature>
<dbReference type="InterPro" id="IPR012133">
    <property type="entry name" value="Alpha-hydoxy_acid_DH_FMN"/>
</dbReference>
<feature type="binding site" evidence="7">
    <location>
        <begin position="93"/>
        <end position="95"/>
    </location>
    <ligand>
        <name>FMN</name>
        <dbReference type="ChEBI" id="CHEBI:58210"/>
    </ligand>
</feature>
<evidence type="ECO:0000256" key="1">
    <source>
        <dbReference type="ARBA" id="ARBA00001917"/>
    </source>
</evidence>
<feature type="binding site" evidence="7">
    <location>
        <position position="40"/>
    </location>
    <ligand>
        <name>glyoxylate</name>
        <dbReference type="ChEBI" id="CHEBI:36655"/>
    </ligand>
</feature>
<evidence type="ECO:0000313" key="10">
    <source>
        <dbReference type="Proteomes" id="UP000274271"/>
    </source>
</evidence>
<feature type="binding site" evidence="7">
    <location>
        <position position="143"/>
    </location>
    <ligand>
        <name>FMN</name>
        <dbReference type="ChEBI" id="CHEBI:58210"/>
    </ligand>
</feature>
<feature type="binding site" evidence="7">
    <location>
        <position position="250"/>
    </location>
    <ligand>
        <name>FMN</name>
        <dbReference type="ChEBI" id="CHEBI:58210"/>
    </ligand>
</feature>
<feature type="domain" description="FMN hydroxy acid dehydrogenase" evidence="8">
    <location>
        <begin position="14"/>
        <end position="357"/>
    </location>
</feature>
<dbReference type="PANTHER" id="PTHR10578">
    <property type="entry name" value="S -2-HYDROXY-ACID OXIDASE-RELATED"/>
    <property type="match status" value="1"/>
</dbReference>
<accession>A0A3P1CNN1</accession>
<dbReference type="OrthoDB" id="9770452at2"/>
<dbReference type="GO" id="GO:0010181">
    <property type="term" value="F:FMN binding"/>
    <property type="evidence" value="ECO:0007669"/>
    <property type="project" value="InterPro"/>
</dbReference>
<feature type="binding site" evidence="7">
    <location>
        <position position="171"/>
    </location>
    <ligand>
        <name>FMN</name>
        <dbReference type="ChEBI" id="CHEBI:58210"/>
    </ligand>
</feature>
<evidence type="ECO:0000313" key="9">
    <source>
        <dbReference type="EMBL" id="RRB14922.1"/>
    </source>
</evidence>
<dbReference type="GO" id="GO:0016491">
    <property type="term" value="F:oxidoreductase activity"/>
    <property type="evidence" value="ECO:0007669"/>
    <property type="project" value="UniProtKB-KW"/>
</dbReference>
<evidence type="ECO:0000259" key="8">
    <source>
        <dbReference type="PROSITE" id="PS51349"/>
    </source>
</evidence>
<comment type="cofactor">
    <cofactor evidence="1">
        <name>FMN</name>
        <dbReference type="ChEBI" id="CHEBI:58210"/>
    </cofactor>
</comment>
<dbReference type="GO" id="GO:0005737">
    <property type="term" value="C:cytoplasm"/>
    <property type="evidence" value="ECO:0007669"/>
    <property type="project" value="UniProtKB-ARBA"/>
</dbReference>
<evidence type="ECO:0000256" key="6">
    <source>
        <dbReference type="PIRSR" id="PIRSR000138-1"/>
    </source>
</evidence>
<evidence type="ECO:0000256" key="3">
    <source>
        <dbReference type="ARBA" id="ARBA00022643"/>
    </source>
</evidence>
<dbReference type="Pfam" id="PF01070">
    <property type="entry name" value="FMN_dh"/>
    <property type="match status" value="1"/>
</dbReference>
<dbReference type="SUPFAM" id="SSF51395">
    <property type="entry name" value="FMN-linked oxidoreductases"/>
    <property type="match status" value="1"/>
</dbReference>
<comment type="caution">
    <text evidence="9">The sequence shown here is derived from an EMBL/GenBank/DDBJ whole genome shotgun (WGS) entry which is preliminary data.</text>
</comment>
<keyword evidence="3 7" id="KW-0288">FMN</keyword>
<feature type="binding site" evidence="7">
    <location>
        <position position="122"/>
    </location>
    <ligand>
        <name>FMN</name>
        <dbReference type="ChEBI" id="CHEBI:58210"/>
    </ligand>
</feature>
<evidence type="ECO:0000256" key="5">
    <source>
        <dbReference type="ARBA" id="ARBA00024042"/>
    </source>
</evidence>
<feature type="active site" description="Proton acceptor" evidence="6">
    <location>
        <position position="252"/>
    </location>
</feature>
<evidence type="ECO:0000256" key="7">
    <source>
        <dbReference type="PIRSR" id="PIRSR000138-2"/>
    </source>
</evidence>
<dbReference type="PANTHER" id="PTHR10578:SF107">
    <property type="entry name" value="2-HYDROXYACID OXIDASE 1"/>
    <property type="match status" value="1"/>
</dbReference>
<gene>
    <name evidence="9" type="ORF">EHT87_10165</name>
</gene>
<dbReference type="FunFam" id="3.20.20.70:FF:000056">
    <property type="entry name" value="hydroxyacid oxidase 2"/>
    <property type="match status" value="1"/>
</dbReference>
<dbReference type="InterPro" id="IPR013785">
    <property type="entry name" value="Aldolase_TIM"/>
</dbReference>
<feature type="binding site" evidence="7">
    <location>
        <position position="255"/>
    </location>
    <ligand>
        <name>glyoxylate</name>
        <dbReference type="ChEBI" id="CHEBI:36655"/>
    </ligand>
</feature>